<dbReference type="KEGG" id="pgs:CPT03_16770"/>
<proteinExistence type="predicted"/>
<evidence type="ECO:0008006" key="3">
    <source>
        <dbReference type="Google" id="ProtNLM"/>
    </source>
</evidence>
<protein>
    <recommendedName>
        <fullName evidence="3">Glycosyl transferase family 28 C-terminal domain-containing protein</fullName>
    </recommendedName>
</protein>
<dbReference type="Proteomes" id="UP000223749">
    <property type="component" value="Chromosome"/>
</dbReference>
<gene>
    <name evidence="1" type="ORF">CPT03_16770</name>
</gene>
<dbReference type="EMBL" id="CP024091">
    <property type="protein sequence ID" value="ATP58000.1"/>
    <property type="molecule type" value="Genomic_DNA"/>
</dbReference>
<keyword evidence="2" id="KW-1185">Reference proteome</keyword>
<evidence type="ECO:0000313" key="2">
    <source>
        <dbReference type="Proteomes" id="UP000223749"/>
    </source>
</evidence>
<sequence>MEMLPVHCEAVIIILKEKEFVTPSVFPEGAILNSYLSIDDVPRDVYEGFNALVIDVYNLNERNLKEIRSWLNIPIVIFGYSGKKYKNTLVVNVAEGRGPFPTYVEKDILEGSAYFVSNPILESIRNSYARENELDKILCVFGGTDPANLSAKVISHIKELDLNYDFTIVSNNILLEEKKIPGNVKIIGRQDNLPATFCSYDLVITSPGNIYFEAMIVGIPVIAITQSVKQESDFKGYPWIYKPNEMRDCLSSLKEIHKRSKSSKDGINPGSGMPQIVNYININCQ</sequence>
<name>A0A2D1U8U1_9SPHI</name>
<dbReference type="AlphaFoldDB" id="A0A2D1U8U1"/>
<organism evidence="1 2">
    <name type="scientific">Pedobacter ginsengisoli</name>
    <dbReference type="NCBI Taxonomy" id="363852"/>
    <lineage>
        <taxon>Bacteria</taxon>
        <taxon>Pseudomonadati</taxon>
        <taxon>Bacteroidota</taxon>
        <taxon>Sphingobacteriia</taxon>
        <taxon>Sphingobacteriales</taxon>
        <taxon>Sphingobacteriaceae</taxon>
        <taxon>Pedobacter</taxon>
    </lineage>
</organism>
<evidence type="ECO:0000313" key="1">
    <source>
        <dbReference type="EMBL" id="ATP58000.1"/>
    </source>
</evidence>
<dbReference type="SUPFAM" id="SSF53756">
    <property type="entry name" value="UDP-Glycosyltransferase/glycogen phosphorylase"/>
    <property type="match status" value="1"/>
</dbReference>
<reference evidence="1 2" key="1">
    <citation type="submission" date="2017-10" db="EMBL/GenBank/DDBJ databases">
        <title>Whole genome of Pedobacter ginsengisoli T01R-27 isolated from tomato rhizosphere.</title>
        <authorList>
            <person name="Weon H.-Y."/>
            <person name="Lee S.A."/>
            <person name="Sang M.K."/>
            <person name="Song J."/>
        </authorList>
    </citation>
    <scope>NUCLEOTIDE SEQUENCE [LARGE SCALE GENOMIC DNA]</scope>
    <source>
        <strain evidence="1 2">T01R-27</strain>
    </source>
</reference>
<dbReference type="Gene3D" id="3.40.50.2000">
    <property type="entry name" value="Glycogen Phosphorylase B"/>
    <property type="match status" value="1"/>
</dbReference>
<accession>A0A2D1U8U1</accession>